<sequence length="747" mass="84241">MEADNPAVSTGQVSSQDMEANNPAMPTGQVSSQDMEANNPAMPTGQVSSQDMEADNPAMPTGQVSSQNMEANNPAMPTGQVSSQDMEADNPAMPTGQVSSQDMEADNPAMPTGQVTSQDMEADNSAMPTGQVTSQDMEDLEVGFLDISLDDEDPLPEPQPARPSSPPPTFTIVFYNLDFNVQTHHQSQTNRNKSIHWVHHTAVQDRISAHHLPDDQPIKPLPLYDIKDSLPTPDTFAHLRREFVVIGSRILTRHVPAFHQFSSVVVNHIPHQYSDIMSQPSTEGKAILLLPGLLHSLPLAYVPRTPSRLQPIFVGGDRLSEGCSRNIQWSFGEGESEEDRLDGLNFFFLDWHAVRNAFGIHEKVFMKEASARDHGTFYANMNKIQSSNAKKGPHAQYNAYKEAAHIDTCALFIAASLDHFRMDNPTDEPENLIPSCVREGTKEEKRKWFNDQVTEIVDKFIMSEEQINLADLQDGVARAVRPRQRERHSCREPGCPRTFVYVKCWLDHEITEHGLDFGEQNQQEESTSKPPPCDYKKQHTEARLSFGLFLEDMLDAIREGDGERLMRLYRVALLYYHAYGHTQYSYSTLLLTVQLNAVLTPAMAHRLTWNRFYNGKGGKGKNIPLDLHLEHMNNFLKSFLKGLGPNLTERSANRISRSLGCLKDILQRTDEELGVLTPSGYHHKGNLTQNIHSLVAVIREADLFTYTPGRAFSAFPAFSRNLFAKIKFDKMWDWIKDRLKLWAPRYF</sequence>
<protein>
    <submittedName>
        <fullName evidence="3">Hypp6665 protein</fullName>
    </submittedName>
</protein>
<dbReference type="Pfam" id="PF20231">
    <property type="entry name" value="DUF6589"/>
    <property type="match status" value="1"/>
</dbReference>
<feature type="compositionally biased region" description="Polar residues" evidence="1">
    <location>
        <begin position="62"/>
        <end position="71"/>
    </location>
</feature>
<dbReference type="InterPro" id="IPR046496">
    <property type="entry name" value="DUF6589"/>
</dbReference>
<feature type="region of interest" description="Disordered" evidence="1">
    <location>
        <begin position="517"/>
        <end position="536"/>
    </location>
</feature>
<dbReference type="AlphaFoldDB" id="A0A8J9YVH5"/>
<dbReference type="OrthoDB" id="5952546at2759"/>
<feature type="region of interest" description="Disordered" evidence="1">
    <location>
        <begin position="1"/>
        <end position="108"/>
    </location>
</feature>
<gene>
    <name evidence="3" type="primary">Hypp6665</name>
    <name evidence="3" type="ORF">BLAG_LOCUS5700</name>
</gene>
<evidence type="ECO:0000259" key="2">
    <source>
        <dbReference type="Pfam" id="PF20231"/>
    </source>
</evidence>
<proteinExistence type="predicted"/>
<organism evidence="3 4">
    <name type="scientific">Branchiostoma lanceolatum</name>
    <name type="common">Common lancelet</name>
    <name type="synonym">Amphioxus lanceolatum</name>
    <dbReference type="NCBI Taxonomy" id="7740"/>
    <lineage>
        <taxon>Eukaryota</taxon>
        <taxon>Metazoa</taxon>
        <taxon>Chordata</taxon>
        <taxon>Cephalochordata</taxon>
        <taxon>Leptocardii</taxon>
        <taxon>Amphioxiformes</taxon>
        <taxon>Branchiostomatidae</taxon>
        <taxon>Branchiostoma</taxon>
    </lineage>
</organism>
<reference evidence="3" key="1">
    <citation type="submission" date="2022-01" db="EMBL/GenBank/DDBJ databases">
        <authorList>
            <person name="Braso-Vives M."/>
        </authorList>
    </citation>
    <scope>NUCLEOTIDE SEQUENCE</scope>
</reference>
<evidence type="ECO:0000313" key="3">
    <source>
        <dbReference type="EMBL" id="CAH1242404.1"/>
    </source>
</evidence>
<keyword evidence="4" id="KW-1185">Reference proteome</keyword>
<accession>A0A8J9YVH5</accession>
<dbReference type="EMBL" id="OV696697">
    <property type="protein sequence ID" value="CAH1242404.1"/>
    <property type="molecule type" value="Genomic_DNA"/>
</dbReference>
<evidence type="ECO:0000256" key="1">
    <source>
        <dbReference type="SAM" id="MobiDB-lite"/>
    </source>
</evidence>
<dbReference type="Proteomes" id="UP000838412">
    <property type="component" value="Chromosome 12"/>
</dbReference>
<evidence type="ECO:0000313" key="4">
    <source>
        <dbReference type="Proteomes" id="UP000838412"/>
    </source>
</evidence>
<feature type="compositionally biased region" description="Polar residues" evidence="1">
    <location>
        <begin position="7"/>
        <end position="19"/>
    </location>
</feature>
<feature type="domain" description="DUF6589" evidence="2">
    <location>
        <begin position="312"/>
        <end position="682"/>
    </location>
</feature>
<name>A0A8J9YVH5_BRALA</name>